<evidence type="ECO:0000313" key="3">
    <source>
        <dbReference type="EMBL" id="OAQ55130.1"/>
    </source>
</evidence>
<name>A0A179EQH3_ENTTH</name>
<dbReference type="InterPro" id="IPR005149">
    <property type="entry name" value="Tscrpt_reg_PadR_N"/>
</dbReference>
<dbReference type="AlphaFoldDB" id="A0A179EQH3"/>
<evidence type="ECO:0000259" key="2">
    <source>
        <dbReference type="Pfam" id="PF10400"/>
    </source>
</evidence>
<feature type="domain" description="Transcription regulator PadR N-terminal" evidence="1">
    <location>
        <begin position="8"/>
        <end position="73"/>
    </location>
</feature>
<dbReference type="EMBL" id="LWMN01000015">
    <property type="protein sequence ID" value="OAQ55130.1"/>
    <property type="molecule type" value="Genomic_DNA"/>
</dbReference>
<dbReference type="InterPro" id="IPR036388">
    <property type="entry name" value="WH-like_DNA-bd_sf"/>
</dbReference>
<proteinExistence type="predicted"/>
<organism evidence="3 4">
    <name type="scientific">Enterococcus thailandicus</name>
    <dbReference type="NCBI Taxonomy" id="417368"/>
    <lineage>
        <taxon>Bacteria</taxon>
        <taxon>Bacillati</taxon>
        <taxon>Bacillota</taxon>
        <taxon>Bacilli</taxon>
        <taxon>Lactobacillales</taxon>
        <taxon>Enterococcaceae</taxon>
        <taxon>Enterococcus</taxon>
    </lineage>
</organism>
<dbReference type="SUPFAM" id="SSF46785">
    <property type="entry name" value="Winged helix' DNA-binding domain"/>
    <property type="match status" value="1"/>
</dbReference>
<keyword evidence="4" id="KW-1185">Reference proteome</keyword>
<dbReference type="InterPro" id="IPR018309">
    <property type="entry name" value="Tscrpt_reg_PadR_C"/>
</dbReference>
<dbReference type="PANTHER" id="PTHR43252">
    <property type="entry name" value="TRANSCRIPTIONAL REGULATOR YQJI"/>
    <property type="match status" value="1"/>
</dbReference>
<gene>
    <name evidence="3" type="ORF">A6E74_09705</name>
</gene>
<dbReference type="RefSeq" id="WP_067484571.1">
    <property type="nucleotide sequence ID" value="NZ_JBHKAV010000007.1"/>
</dbReference>
<evidence type="ECO:0000313" key="4">
    <source>
        <dbReference type="Proteomes" id="UP000078516"/>
    </source>
</evidence>
<dbReference type="PANTHER" id="PTHR43252:SF2">
    <property type="entry name" value="TRANSCRIPTION REGULATOR, PADR-LIKE FAMILY"/>
    <property type="match status" value="1"/>
</dbReference>
<sequence>MNTLSYILLCVLLTKPRSGYELKQLINIFWEAHHSQIYTTLAKLEQQGYLSILDNEQHSQKKIYELTNEGRLLVEEWIKEETPSPTQKDEFLAKIYAFSTLDKNTANGLLFTREQQLNKILQKNQAKLDGLTSTKKEDFGRYVVIKRKVLLCQQEILWCRQVRDQMQAFFE</sequence>
<comment type="caution">
    <text evidence="3">The sequence shown here is derived from an EMBL/GenBank/DDBJ whole genome shotgun (WGS) entry which is preliminary data.</text>
</comment>
<evidence type="ECO:0000259" key="1">
    <source>
        <dbReference type="Pfam" id="PF03551"/>
    </source>
</evidence>
<dbReference type="InterPro" id="IPR036390">
    <property type="entry name" value="WH_DNA-bd_sf"/>
</dbReference>
<protein>
    <submittedName>
        <fullName evidence="3">PadR family transcriptional regulator</fullName>
    </submittedName>
</protein>
<dbReference type="Proteomes" id="UP000078516">
    <property type="component" value="Unassembled WGS sequence"/>
</dbReference>
<dbReference type="Gene3D" id="1.10.10.10">
    <property type="entry name" value="Winged helix-like DNA-binding domain superfamily/Winged helix DNA-binding domain"/>
    <property type="match status" value="1"/>
</dbReference>
<accession>A0A179EQH3</accession>
<dbReference type="Gene3D" id="6.10.140.190">
    <property type="match status" value="1"/>
</dbReference>
<dbReference type="Pfam" id="PF03551">
    <property type="entry name" value="PadR"/>
    <property type="match status" value="1"/>
</dbReference>
<feature type="domain" description="Transcription regulator PadR C-terminal" evidence="2">
    <location>
        <begin position="88"/>
        <end position="166"/>
    </location>
</feature>
<reference evidence="3 4" key="1">
    <citation type="submission" date="2016-04" db="EMBL/GenBank/DDBJ databases">
        <title>Draft genome of an Enterococcus thailandicus strain isolated from bovine feces.</title>
        <authorList>
            <person name="Beukers A.G."/>
            <person name="Zaheer R."/>
            <person name="Goji N."/>
            <person name="Cook S.R."/>
            <person name="Amoako K."/>
            <person name="Chaves A.V."/>
            <person name="Ward M.P."/>
            <person name="Mcallister T.A."/>
        </authorList>
    </citation>
    <scope>NUCLEOTIDE SEQUENCE [LARGE SCALE GENOMIC DNA]</scope>
    <source>
        <strain evidence="3 4">F0711D 46</strain>
    </source>
</reference>
<dbReference type="Pfam" id="PF10400">
    <property type="entry name" value="Vir_act_alpha_C"/>
    <property type="match status" value="1"/>
</dbReference>